<evidence type="ECO:0000259" key="1">
    <source>
        <dbReference type="Pfam" id="PF07995"/>
    </source>
</evidence>
<gene>
    <name evidence="2" type="ORF">GCM10023093_24030</name>
</gene>
<comment type="caution">
    <text evidence="2">The sequence shown here is derived from an EMBL/GenBank/DDBJ whole genome shotgun (WGS) entry which is preliminary data.</text>
</comment>
<evidence type="ECO:0000313" key="2">
    <source>
        <dbReference type="EMBL" id="GAA4467713.1"/>
    </source>
</evidence>
<dbReference type="EMBL" id="BAABFA010000017">
    <property type="protein sequence ID" value="GAA4467713.1"/>
    <property type="molecule type" value="Genomic_DNA"/>
</dbReference>
<dbReference type="Pfam" id="PF07995">
    <property type="entry name" value="GSDH"/>
    <property type="match status" value="1"/>
</dbReference>
<dbReference type="InterPro" id="IPR012938">
    <property type="entry name" value="Glc/Sorbosone_DH"/>
</dbReference>
<proteinExistence type="predicted"/>
<feature type="domain" description="Glucose/Sorbosone dehydrogenase" evidence="1">
    <location>
        <begin position="2"/>
        <end position="143"/>
    </location>
</feature>
<sequence>MQGLAMVNGILYASEHGPNTDDEINIIRPGGNYGWPFVRGYCDQPGEQAFCVANTLTAPLRAWTPTIAPCGIDHYHNAMFPSLRGALLMTTLKDARLYRLLLSADGMEMTDADVVAGIAYGRLRDLCISPEGKIYLSTSNSNADGKPPFTDRIIEVTNPAWGHHTGGELVLYPDPAGDQIWLLPPVPYTQLSYIVHDMQGRVVIEGTITPAAAYISLGHIAGGVYHVGLYRSGELVARGRFVHIHQ</sequence>
<dbReference type="Gene3D" id="2.120.10.30">
    <property type="entry name" value="TolB, C-terminal domain"/>
    <property type="match status" value="1"/>
</dbReference>
<protein>
    <recommendedName>
        <fullName evidence="1">Glucose/Sorbosone dehydrogenase domain-containing protein</fullName>
    </recommendedName>
</protein>
<organism evidence="2 3">
    <name type="scientific">Nemorincola caseinilytica</name>
    <dbReference type="NCBI Taxonomy" id="2054315"/>
    <lineage>
        <taxon>Bacteria</taxon>
        <taxon>Pseudomonadati</taxon>
        <taxon>Bacteroidota</taxon>
        <taxon>Chitinophagia</taxon>
        <taxon>Chitinophagales</taxon>
        <taxon>Chitinophagaceae</taxon>
        <taxon>Nemorincola</taxon>
    </lineage>
</organism>
<dbReference type="InterPro" id="IPR011041">
    <property type="entry name" value="Quinoprot_gluc/sorb_DH_b-prop"/>
</dbReference>
<dbReference type="Proteomes" id="UP001500067">
    <property type="component" value="Unassembled WGS sequence"/>
</dbReference>
<dbReference type="SUPFAM" id="SSF50952">
    <property type="entry name" value="Soluble quinoprotein glucose dehydrogenase"/>
    <property type="match status" value="1"/>
</dbReference>
<name>A0ABP8NLD0_9BACT</name>
<reference evidence="3" key="1">
    <citation type="journal article" date="2019" name="Int. J. Syst. Evol. Microbiol.">
        <title>The Global Catalogue of Microorganisms (GCM) 10K type strain sequencing project: providing services to taxonomists for standard genome sequencing and annotation.</title>
        <authorList>
            <consortium name="The Broad Institute Genomics Platform"/>
            <consortium name="The Broad Institute Genome Sequencing Center for Infectious Disease"/>
            <person name="Wu L."/>
            <person name="Ma J."/>
        </authorList>
    </citation>
    <scope>NUCLEOTIDE SEQUENCE [LARGE SCALE GENOMIC DNA]</scope>
    <source>
        <strain evidence="3">JCM 32105</strain>
    </source>
</reference>
<dbReference type="InterPro" id="IPR011042">
    <property type="entry name" value="6-blade_b-propeller_TolB-like"/>
</dbReference>
<accession>A0ABP8NLD0</accession>
<evidence type="ECO:0000313" key="3">
    <source>
        <dbReference type="Proteomes" id="UP001500067"/>
    </source>
</evidence>
<keyword evidence="3" id="KW-1185">Reference proteome</keyword>